<dbReference type="PATRIC" id="fig|546269.5.peg.982"/>
<feature type="transmembrane region" description="Helical" evidence="1">
    <location>
        <begin position="139"/>
        <end position="161"/>
    </location>
</feature>
<keyword evidence="1" id="KW-0812">Transmembrane</keyword>
<gene>
    <name evidence="2" type="ordered locus">HMPREF0389_01373</name>
</gene>
<protein>
    <recommendedName>
        <fullName evidence="4">DUF1275 domain-containing protein</fullName>
    </recommendedName>
</protein>
<dbReference type="KEGG" id="faa:HMPREF0389_01373"/>
<dbReference type="eggNOG" id="COG3619">
    <property type="taxonomic scope" value="Bacteria"/>
</dbReference>
<evidence type="ECO:0008006" key="4">
    <source>
        <dbReference type="Google" id="ProtNLM"/>
    </source>
</evidence>
<organism evidence="2 3">
    <name type="scientific">Filifactor alocis (strain ATCC 35896 / CCUG 47790 / D40 B5)</name>
    <name type="common">Fusobacterium alocis</name>
    <dbReference type="NCBI Taxonomy" id="546269"/>
    <lineage>
        <taxon>Bacteria</taxon>
        <taxon>Bacillati</taxon>
        <taxon>Bacillota</taxon>
        <taxon>Clostridia</taxon>
        <taxon>Peptostreptococcales</taxon>
        <taxon>Filifactoraceae</taxon>
        <taxon>Filifactor</taxon>
    </lineage>
</organism>
<feature type="transmembrane region" description="Helical" evidence="1">
    <location>
        <begin position="12"/>
        <end position="36"/>
    </location>
</feature>
<evidence type="ECO:0000313" key="2">
    <source>
        <dbReference type="EMBL" id="EFE27742.1"/>
    </source>
</evidence>
<keyword evidence="3" id="KW-1185">Reference proteome</keyword>
<keyword evidence="1" id="KW-1133">Transmembrane helix</keyword>
<dbReference type="Pfam" id="PF06912">
    <property type="entry name" value="DUF1275"/>
    <property type="match status" value="1"/>
</dbReference>
<accession>D6GTD5</accession>
<dbReference type="RefSeq" id="WP_014262567.1">
    <property type="nucleotide sequence ID" value="NC_016630.1"/>
</dbReference>
<feature type="transmembrane region" description="Helical" evidence="1">
    <location>
        <begin position="173"/>
        <end position="191"/>
    </location>
</feature>
<dbReference type="PANTHER" id="PTHR37314">
    <property type="entry name" value="SLR0142 PROTEIN"/>
    <property type="match status" value="1"/>
</dbReference>
<evidence type="ECO:0000313" key="3">
    <source>
        <dbReference type="Proteomes" id="UP000007468"/>
    </source>
</evidence>
<dbReference type="PANTHER" id="PTHR37314:SF4">
    <property type="entry name" value="UPF0700 TRANSMEMBRANE PROTEIN YOAK"/>
    <property type="match status" value="1"/>
</dbReference>
<dbReference type="EMBL" id="CP002390">
    <property type="protein sequence ID" value="EFE27742.1"/>
    <property type="molecule type" value="Genomic_DNA"/>
</dbReference>
<proteinExistence type="predicted"/>
<dbReference type="Proteomes" id="UP000007468">
    <property type="component" value="Chromosome"/>
</dbReference>
<dbReference type="AlphaFoldDB" id="D6GTD5"/>
<evidence type="ECO:0000256" key="1">
    <source>
        <dbReference type="SAM" id="Phobius"/>
    </source>
</evidence>
<reference evidence="3" key="1">
    <citation type="submission" date="2010-12" db="EMBL/GenBank/DDBJ databases">
        <title>The genome sequence of Filifactor alocis strain ATCC 35896.</title>
        <authorList>
            <consortium name="The Broad Institute Genome Sequencing Platform"/>
            <person name="Ward D."/>
            <person name="Earl A."/>
            <person name="Feldgarden M."/>
            <person name="Young S.K."/>
            <person name="Gargeya S."/>
            <person name="Zeng Q."/>
            <person name="Alvarado L."/>
            <person name="Berlin A."/>
            <person name="Bochicchio J."/>
            <person name="Chapman S.B."/>
            <person name="Chen Z."/>
            <person name="Freedman E."/>
            <person name="Gellesch M."/>
            <person name="Goldberg J."/>
            <person name="Griggs A."/>
            <person name="Gujja S."/>
            <person name="Heilman E."/>
            <person name="Heiman D."/>
            <person name="Howarth C."/>
            <person name="Mehta T."/>
            <person name="Neiman D."/>
            <person name="Pearson M."/>
            <person name="Roberts A."/>
            <person name="Saif S."/>
            <person name="Shea T."/>
            <person name="Shenoy N."/>
            <person name="Sisk P."/>
            <person name="Stolte C."/>
            <person name="Sykes S."/>
            <person name="White J."/>
            <person name="Yandava C."/>
            <person name="Izard J."/>
            <person name="Blanton J.M."/>
            <person name="Baranova O.V."/>
            <person name="Tanner A.C."/>
            <person name="Dewhirst F.E."/>
            <person name="Haas B."/>
            <person name="Nusbaum C."/>
            <person name="Birren B."/>
        </authorList>
    </citation>
    <scope>NUCLEOTIDE SEQUENCE [LARGE SCALE GENOMIC DNA]</scope>
    <source>
        <strain evidence="3">ATCC 35896 / D40 B5</strain>
    </source>
</reference>
<feature type="transmembrane region" description="Helical" evidence="1">
    <location>
        <begin position="64"/>
        <end position="86"/>
    </location>
</feature>
<feature type="transmembrane region" description="Helical" evidence="1">
    <location>
        <begin position="98"/>
        <end position="119"/>
    </location>
</feature>
<dbReference type="InterPro" id="IPR010699">
    <property type="entry name" value="DUF1275"/>
</dbReference>
<keyword evidence="1" id="KW-0472">Membrane</keyword>
<sequence>MEENKKEQDLTKYSYAFVVWTYCLILLAGAVNVYGIKQLGSTVSHHTGNFSQIAIYSYEKQIPFQFIVVILSFFLGSVTSGIVLAGKTTEGKKPYDKILIGGGIALCMMEVLRFQEWAIAVVPFWLGMQNAMFVTYKEAVVRTTHMTGALTDAGFALGSYLRGNTKEIWKVRFYLLSMIVFVVGGYFGNFLVGYSAFPLSFVGVMYSVIGLWYMNMEEFSFEECLSWLFTLEVTPYESIVWIFKDDKEAN</sequence>
<name>D6GTD5_FILAD</name>
<feature type="transmembrane region" description="Helical" evidence="1">
    <location>
        <begin position="197"/>
        <end position="214"/>
    </location>
</feature>